<evidence type="ECO:0000256" key="1">
    <source>
        <dbReference type="PIRSR" id="PIRSR006661-1"/>
    </source>
</evidence>
<dbReference type="InterPro" id="IPR005232">
    <property type="entry name" value="LarE"/>
</dbReference>
<protein>
    <submittedName>
        <fullName evidence="3">Asparagine synthase</fullName>
    </submittedName>
</protein>
<dbReference type="Gene3D" id="3.40.50.620">
    <property type="entry name" value="HUPs"/>
    <property type="match status" value="1"/>
</dbReference>
<sequence>MTESEEIQNHKSLYDSLVEIIKDRFDTTTLGVVALSGGVDSALVAHAAHAALGDRCLAVTMQSEFTTPRDFTRAVEISELIGIEHHPLIMRMLEDENVRRNDSERCFHCKRAIFRMMRFEYGDHCLFMDGTNADDDPERPGRKALREFGVFSPLEKAGLTKKKVRQLARFVGLPNWDTPSESCLATRLPVGTPLDAEGVERVRLMENFFHERGVDTLRAYHDNLMATVTFKPEYADIMEKNRDNFMALITRLGLRSFTYKIWNEPDAD</sequence>
<evidence type="ECO:0000313" key="4">
    <source>
        <dbReference type="Proteomes" id="UP000219215"/>
    </source>
</evidence>
<dbReference type="PANTHER" id="PTHR43169:SF2">
    <property type="entry name" value="NAD_GMP SYNTHASE DOMAIN-CONTAINING PROTEIN"/>
    <property type="match status" value="1"/>
</dbReference>
<dbReference type="PIRSF" id="PIRSF006661">
    <property type="entry name" value="PP-lp_UCP006661"/>
    <property type="match status" value="1"/>
</dbReference>
<dbReference type="EMBL" id="LT907975">
    <property type="protein sequence ID" value="SOB58857.1"/>
    <property type="molecule type" value="Genomic_DNA"/>
</dbReference>
<dbReference type="Pfam" id="PF02540">
    <property type="entry name" value="NAD_synthase"/>
    <property type="match status" value="1"/>
</dbReference>
<dbReference type="InterPro" id="IPR052188">
    <property type="entry name" value="Ni-pincer_cofactor_biosynth"/>
</dbReference>
<dbReference type="KEGG" id="pprf:DPRO_1954"/>
<dbReference type="GO" id="GO:0016783">
    <property type="term" value="F:sulfurtransferase activity"/>
    <property type="evidence" value="ECO:0007669"/>
    <property type="project" value="InterPro"/>
</dbReference>
<evidence type="ECO:0000259" key="2">
    <source>
        <dbReference type="Pfam" id="PF02540"/>
    </source>
</evidence>
<dbReference type="Proteomes" id="UP000219215">
    <property type="component" value="Chromosome DPRO"/>
</dbReference>
<organism evidence="3 4">
    <name type="scientific">Pseudodesulfovibrio profundus</name>
    <dbReference type="NCBI Taxonomy" id="57320"/>
    <lineage>
        <taxon>Bacteria</taxon>
        <taxon>Pseudomonadati</taxon>
        <taxon>Thermodesulfobacteriota</taxon>
        <taxon>Desulfovibrionia</taxon>
        <taxon>Desulfovibrionales</taxon>
        <taxon>Desulfovibrionaceae</taxon>
    </lineage>
</organism>
<proteinExistence type="predicted"/>
<feature type="domain" description="NAD/GMP synthase" evidence="2">
    <location>
        <begin position="31"/>
        <end position="86"/>
    </location>
</feature>
<dbReference type="RefSeq" id="WP_157917423.1">
    <property type="nucleotide sequence ID" value="NZ_LT907975.1"/>
</dbReference>
<accession>A0A2C8F8H5</accession>
<gene>
    <name evidence="3" type="ORF">DPRO_1954</name>
</gene>
<keyword evidence="4" id="KW-1185">Reference proteome</keyword>
<dbReference type="InterPro" id="IPR014729">
    <property type="entry name" value="Rossmann-like_a/b/a_fold"/>
</dbReference>
<feature type="active site" description="Nucleophile and sulfur donor" evidence="1">
    <location>
        <position position="183"/>
    </location>
</feature>
<dbReference type="SUPFAM" id="SSF52402">
    <property type="entry name" value="Adenine nucleotide alpha hydrolases-like"/>
    <property type="match status" value="1"/>
</dbReference>
<dbReference type="AlphaFoldDB" id="A0A2C8F8H5"/>
<dbReference type="PANTHER" id="PTHR43169">
    <property type="entry name" value="EXSB FAMILY PROTEIN"/>
    <property type="match status" value="1"/>
</dbReference>
<dbReference type="InterPro" id="IPR022310">
    <property type="entry name" value="NAD/GMP_synthase"/>
</dbReference>
<dbReference type="GO" id="GO:0006163">
    <property type="term" value="P:purine nucleotide metabolic process"/>
    <property type="evidence" value="ECO:0007669"/>
    <property type="project" value="UniProtKB-ARBA"/>
</dbReference>
<dbReference type="OrthoDB" id="9776919at2"/>
<evidence type="ECO:0000313" key="3">
    <source>
        <dbReference type="EMBL" id="SOB58857.1"/>
    </source>
</evidence>
<reference evidence="4" key="1">
    <citation type="submission" date="2017-09" db="EMBL/GenBank/DDBJ databases">
        <authorList>
            <person name="Regsiter A."/>
            <person name="William W."/>
        </authorList>
    </citation>
    <scope>NUCLEOTIDE SEQUENCE [LARGE SCALE GENOMIC DNA]</scope>
    <source>
        <strain evidence="4">500-1</strain>
    </source>
</reference>
<name>A0A2C8F8H5_9BACT</name>